<name>A0A177WXN9_BATDL</name>
<evidence type="ECO:0000256" key="1">
    <source>
        <dbReference type="ARBA" id="ARBA00005188"/>
    </source>
</evidence>
<dbReference type="EC" id="6.3.5.1" evidence="8"/>
<dbReference type="eggNOG" id="KOG2303">
    <property type="taxonomic scope" value="Eukaryota"/>
</dbReference>
<dbReference type="Pfam" id="PF02540">
    <property type="entry name" value="NAD_synthase"/>
    <property type="match status" value="1"/>
</dbReference>
<dbReference type="InterPro" id="IPR022310">
    <property type="entry name" value="NAD/GMP_synthase"/>
</dbReference>
<accession>A0A177WXN9</accession>
<dbReference type="CDD" id="cd07570">
    <property type="entry name" value="GAT_Gln-NAD-synth"/>
    <property type="match status" value="1"/>
</dbReference>
<dbReference type="STRING" id="403673.A0A177WXN9"/>
<organism evidence="10 11">
    <name type="scientific">Batrachochytrium dendrobatidis (strain JEL423)</name>
    <dbReference type="NCBI Taxonomy" id="403673"/>
    <lineage>
        <taxon>Eukaryota</taxon>
        <taxon>Fungi</taxon>
        <taxon>Fungi incertae sedis</taxon>
        <taxon>Chytridiomycota</taxon>
        <taxon>Chytridiomycota incertae sedis</taxon>
        <taxon>Chytridiomycetes</taxon>
        <taxon>Rhizophydiales</taxon>
        <taxon>Rhizophydiales incertae sedis</taxon>
        <taxon>Batrachochytrium</taxon>
    </lineage>
</organism>
<dbReference type="SUPFAM" id="SSF52402">
    <property type="entry name" value="Adenine nucleotide alpha hydrolases-like"/>
    <property type="match status" value="1"/>
</dbReference>
<evidence type="ECO:0000259" key="9">
    <source>
        <dbReference type="PROSITE" id="PS50263"/>
    </source>
</evidence>
<evidence type="ECO:0000256" key="8">
    <source>
        <dbReference type="PIRNR" id="PIRNR006630"/>
    </source>
</evidence>
<evidence type="ECO:0000313" key="11">
    <source>
        <dbReference type="Proteomes" id="UP000077115"/>
    </source>
</evidence>
<keyword evidence="5 8" id="KW-0067">ATP-binding</keyword>
<feature type="domain" description="CN hydrolase" evidence="9">
    <location>
        <begin position="5"/>
        <end position="275"/>
    </location>
</feature>
<dbReference type="OrthoDB" id="2020662at2759"/>
<keyword evidence="3 8" id="KW-0436">Ligase</keyword>
<evidence type="ECO:0000256" key="3">
    <source>
        <dbReference type="ARBA" id="ARBA00022598"/>
    </source>
</evidence>
<dbReference type="GO" id="GO:0005737">
    <property type="term" value="C:cytoplasm"/>
    <property type="evidence" value="ECO:0007669"/>
    <property type="project" value="InterPro"/>
</dbReference>
<sequence>MPAYITLATCSLNQWALDFSGNYTRIQESIDQAKAAGACYRLGPELEIPGYGCNDHFLEADTHQHSWEVLAKLLENPQNVGITCDVGMPVMQRGILYNCRVIFRDHTIVMIRPKMFMANDGNYREIRWFTPWSEYKKLDQLCLPKIISKLNGQTSAPFGDGVVAFSDAVIGTEICEELFTPHSPHVQMSLDGVEIFTNGSASHHEFCKLEQRVQLIKSATEKCGGIYLYSNQKGCDGERVYYDGCPLIVLNGDVVAQGAQFSLAEVEVITATVDLDDVRAYRSGLVSRSLQAASIKEHFPVVHLDVCLTSESIFNGKSLAQPCSVKYHSPSEEIRLGPACWLWDYLRRTQSGGYFLPLSGGIDSCSSALIVFSMCELVHARLDCSDKKVIQDLEAIVGASIDTSSMSPSKICGQAYWQVFQQICCIVQMVLDNCINNLFKIPWARISWHLSINIDAGVDAIMGIFQLATGTSPKFHVHGGSVRENIALQNIQARLRMVIAYLFAQLLPWTRDRRSSLLVLGSANVDEMLRGYLTKYDCSSADLNPLGGISKVDLVEFVKHMAESVPELDILSEFVSAPPTAELEPITLQHVQTDEDDMGMSYKDLSVFGTLRKISKMGPVSMFQRLLHDWGSMFSPTEIAAKVKRMFFFYSINRHKATIMPPAYHMSSYSADDNRFDMRPFLYNASWKWQFEKIDDKAKYAQE</sequence>
<evidence type="ECO:0000256" key="5">
    <source>
        <dbReference type="ARBA" id="ARBA00022840"/>
    </source>
</evidence>
<evidence type="ECO:0000256" key="6">
    <source>
        <dbReference type="ARBA" id="ARBA00023027"/>
    </source>
</evidence>
<comment type="pathway">
    <text evidence="1 8">Cofactor biosynthesis; NAD(+) biosynthesis; NAD(+) from deamido-NAD(+) (L-Gln route): step 1/1.</text>
</comment>
<dbReference type="PIRSF" id="PIRSF006630">
    <property type="entry name" value="NADS_GAT"/>
    <property type="match status" value="1"/>
</dbReference>
<dbReference type="InterPro" id="IPR003010">
    <property type="entry name" value="C-N_Hydrolase"/>
</dbReference>
<dbReference type="PROSITE" id="PS50263">
    <property type="entry name" value="CN_HYDROLASE"/>
    <property type="match status" value="1"/>
</dbReference>
<comment type="similarity">
    <text evidence="2 8">In the C-terminal section; belongs to the NAD synthetase family.</text>
</comment>
<dbReference type="Gene3D" id="3.60.110.10">
    <property type="entry name" value="Carbon-nitrogen hydrolase"/>
    <property type="match status" value="1"/>
</dbReference>
<evidence type="ECO:0000256" key="2">
    <source>
        <dbReference type="ARBA" id="ARBA00007145"/>
    </source>
</evidence>
<dbReference type="FunFam" id="3.40.50.620:FF:000036">
    <property type="entry name" value="Glutamine-dependent NAD(+) synthetase"/>
    <property type="match status" value="1"/>
</dbReference>
<reference evidence="10 11" key="2">
    <citation type="submission" date="2016-05" db="EMBL/GenBank/DDBJ databases">
        <title>Lineage-specific infection strategies underlie the spectrum of fungal disease in amphibians.</title>
        <authorList>
            <person name="Cuomo C.A."/>
            <person name="Farrer R.A."/>
            <person name="James T."/>
            <person name="Longcore J."/>
            <person name="Birren B."/>
        </authorList>
    </citation>
    <scope>NUCLEOTIDE SEQUENCE [LARGE SCALE GENOMIC DNA]</scope>
    <source>
        <strain evidence="10 11">JEL423</strain>
    </source>
</reference>
<dbReference type="InterPro" id="IPR014445">
    <property type="entry name" value="Gln-dep_NAD_synthase"/>
</dbReference>
<comment type="catalytic activity">
    <reaction evidence="7 8">
        <text>deamido-NAD(+) + L-glutamine + ATP + H2O = L-glutamate + AMP + diphosphate + NAD(+) + H(+)</text>
        <dbReference type="Rhea" id="RHEA:24384"/>
        <dbReference type="ChEBI" id="CHEBI:15377"/>
        <dbReference type="ChEBI" id="CHEBI:15378"/>
        <dbReference type="ChEBI" id="CHEBI:29985"/>
        <dbReference type="ChEBI" id="CHEBI:30616"/>
        <dbReference type="ChEBI" id="CHEBI:33019"/>
        <dbReference type="ChEBI" id="CHEBI:57540"/>
        <dbReference type="ChEBI" id="CHEBI:58359"/>
        <dbReference type="ChEBI" id="CHEBI:58437"/>
        <dbReference type="ChEBI" id="CHEBI:456215"/>
        <dbReference type="EC" id="6.3.5.1"/>
    </reaction>
</comment>
<dbReference type="GO" id="GO:0005524">
    <property type="term" value="F:ATP binding"/>
    <property type="evidence" value="ECO:0007669"/>
    <property type="project" value="UniProtKB-UniRule"/>
</dbReference>
<dbReference type="EMBL" id="DS022312">
    <property type="protein sequence ID" value="OAJ44424.1"/>
    <property type="molecule type" value="Genomic_DNA"/>
</dbReference>
<dbReference type="Pfam" id="PF00795">
    <property type="entry name" value="CN_hydrolase"/>
    <property type="match status" value="1"/>
</dbReference>
<dbReference type="PANTHER" id="PTHR23090:SF9">
    <property type="entry name" value="GLUTAMINE-DEPENDENT NAD(+) SYNTHETASE"/>
    <property type="match status" value="1"/>
</dbReference>
<dbReference type="InterPro" id="IPR003694">
    <property type="entry name" value="NAD_synthase"/>
</dbReference>
<dbReference type="Gene3D" id="3.40.50.620">
    <property type="entry name" value="HUPs"/>
    <property type="match status" value="1"/>
</dbReference>
<dbReference type="HAMAP" id="MF_02090">
    <property type="entry name" value="NadE_glutamine_dep"/>
    <property type="match status" value="1"/>
</dbReference>
<dbReference type="PANTHER" id="PTHR23090">
    <property type="entry name" value="NH 3 /GLUTAMINE-DEPENDENT NAD + SYNTHETASE"/>
    <property type="match status" value="1"/>
</dbReference>
<keyword evidence="4 8" id="KW-0547">Nucleotide-binding</keyword>
<dbReference type="VEuPathDB" id="FungiDB:BDEG_27652"/>
<evidence type="ECO:0000256" key="4">
    <source>
        <dbReference type="ARBA" id="ARBA00022741"/>
    </source>
</evidence>
<dbReference type="InterPro" id="IPR014729">
    <property type="entry name" value="Rossmann-like_a/b/a_fold"/>
</dbReference>
<dbReference type="InterPro" id="IPR036526">
    <property type="entry name" value="C-N_Hydrolase_sf"/>
</dbReference>
<dbReference type="GO" id="GO:0004359">
    <property type="term" value="F:glutaminase activity"/>
    <property type="evidence" value="ECO:0007669"/>
    <property type="project" value="InterPro"/>
</dbReference>
<proteinExistence type="inferred from homology"/>
<dbReference type="SUPFAM" id="SSF56317">
    <property type="entry name" value="Carbon-nitrogen hydrolase"/>
    <property type="match status" value="1"/>
</dbReference>
<evidence type="ECO:0000256" key="7">
    <source>
        <dbReference type="ARBA" id="ARBA00052340"/>
    </source>
</evidence>
<keyword evidence="6 8" id="KW-0520">NAD</keyword>
<dbReference type="UniPathway" id="UPA00253">
    <property type="reaction ID" value="UER00334"/>
</dbReference>
<dbReference type="FunFam" id="3.60.110.10:FF:000003">
    <property type="entry name" value="Glutamine-dependent NAD(+) synthetase"/>
    <property type="match status" value="1"/>
</dbReference>
<evidence type="ECO:0000313" key="10">
    <source>
        <dbReference type="EMBL" id="OAJ44424.1"/>
    </source>
</evidence>
<reference evidence="10 11" key="1">
    <citation type="submission" date="2006-10" db="EMBL/GenBank/DDBJ databases">
        <title>The Genome Sequence of Batrachochytrium dendrobatidis JEL423.</title>
        <authorList>
            <consortium name="The Broad Institute Genome Sequencing Platform"/>
            <person name="Birren B."/>
            <person name="Lander E."/>
            <person name="Galagan J."/>
            <person name="Cuomo C."/>
            <person name="Devon K."/>
            <person name="Jaffe D."/>
            <person name="Butler J."/>
            <person name="Alvarez P."/>
            <person name="Gnerre S."/>
            <person name="Grabherr M."/>
            <person name="Kleber M."/>
            <person name="Mauceli E."/>
            <person name="Brockman W."/>
            <person name="Young S."/>
            <person name="LaButti K."/>
            <person name="Sykes S."/>
            <person name="DeCaprio D."/>
            <person name="Crawford M."/>
            <person name="Koehrsen M."/>
            <person name="Engels R."/>
            <person name="Montgomery P."/>
            <person name="Pearson M."/>
            <person name="Howarth C."/>
            <person name="Larson L."/>
            <person name="White J."/>
            <person name="O'Leary S."/>
            <person name="Kodira C."/>
            <person name="Zeng Q."/>
            <person name="Yandava C."/>
            <person name="Alvarado L."/>
            <person name="Longcore J."/>
            <person name="James T."/>
        </authorList>
    </citation>
    <scope>NUCLEOTIDE SEQUENCE [LARGE SCALE GENOMIC DNA]</scope>
    <source>
        <strain evidence="10 11">JEL423</strain>
    </source>
</reference>
<gene>
    <name evidence="10" type="ORF">BDEG_27652</name>
</gene>
<dbReference type="Proteomes" id="UP000077115">
    <property type="component" value="Unassembled WGS sequence"/>
</dbReference>
<dbReference type="CDD" id="cd00553">
    <property type="entry name" value="NAD_synthase"/>
    <property type="match status" value="1"/>
</dbReference>
<dbReference type="GO" id="GO:0003952">
    <property type="term" value="F:NAD+ synthase (glutamine-hydrolyzing) activity"/>
    <property type="evidence" value="ECO:0007669"/>
    <property type="project" value="UniProtKB-UniRule"/>
</dbReference>
<dbReference type="AlphaFoldDB" id="A0A177WXN9"/>
<protein>
    <recommendedName>
        <fullName evidence="8">Glutamine-dependent NAD(+) synthetase</fullName>
        <ecNumber evidence="8">6.3.5.1</ecNumber>
    </recommendedName>
    <alternativeName>
        <fullName evidence="8">NAD(+) synthase [glutamine-hydrolyzing]</fullName>
    </alternativeName>
</protein>
<dbReference type="GO" id="GO:0009435">
    <property type="term" value="P:NAD+ biosynthetic process"/>
    <property type="evidence" value="ECO:0007669"/>
    <property type="project" value="UniProtKB-UniRule"/>
</dbReference>
<dbReference type="NCBIfam" id="TIGR00552">
    <property type="entry name" value="nadE"/>
    <property type="match status" value="1"/>
</dbReference>